<proteinExistence type="inferred from homology"/>
<keyword evidence="7" id="KW-0064">Aspartyl protease</keyword>
<comment type="similarity">
    <text evidence="2">Belongs to the bile acid:sodium symporter (BASS) (TC 2.A.28) family.</text>
</comment>
<dbReference type="CDD" id="cd05471">
    <property type="entry name" value="pepsin_like"/>
    <property type="match status" value="1"/>
</dbReference>
<dbReference type="InterPro" id="IPR034164">
    <property type="entry name" value="Pepsin-like_dom"/>
</dbReference>
<dbReference type="Pfam" id="PF01758">
    <property type="entry name" value="SBF"/>
    <property type="match status" value="1"/>
</dbReference>
<keyword evidence="5 8" id="KW-1133">Transmembrane helix</keyword>
<dbReference type="InterPro" id="IPR001969">
    <property type="entry name" value="Aspartic_peptidase_AS"/>
</dbReference>
<dbReference type="InterPro" id="IPR001461">
    <property type="entry name" value="Aspartic_peptidase_A1"/>
</dbReference>
<dbReference type="OrthoDB" id="203097at2759"/>
<evidence type="ECO:0000259" key="9">
    <source>
        <dbReference type="PROSITE" id="PS50228"/>
    </source>
</evidence>
<dbReference type="GO" id="GO:0030246">
    <property type="term" value="F:carbohydrate binding"/>
    <property type="evidence" value="ECO:0007669"/>
    <property type="project" value="InterPro"/>
</dbReference>
<dbReference type="InParanoid" id="A0A2R5GJE6"/>
<dbReference type="EMBL" id="BEYU01000049">
    <property type="protein sequence ID" value="GBG28783.1"/>
    <property type="molecule type" value="Genomic_DNA"/>
</dbReference>
<dbReference type="SUPFAM" id="SSF50630">
    <property type="entry name" value="Acid proteases"/>
    <property type="match status" value="1"/>
</dbReference>
<comment type="caution">
    <text evidence="11">The sequence shown here is derived from an EMBL/GenBank/DDBJ whole genome shotgun (WGS) entry which is preliminary data.</text>
</comment>
<organism evidence="11 12">
    <name type="scientific">Hondaea fermentalgiana</name>
    <dbReference type="NCBI Taxonomy" id="2315210"/>
    <lineage>
        <taxon>Eukaryota</taxon>
        <taxon>Sar</taxon>
        <taxon>Stramenopiles</taxon>
        <taxon>Bigyra</taxon>
        <taxon>Labyrinthulomycetes</taxon>
        <taxon>Thraustochytrida</taxon>
        <taxon>Thraustochytriidae</taxon>
        <taxon>Hondaea</taxon>
    </lineage>
</organism>
<feature type="transmembrane region" description="Helical" evidence="8">
    <location>
        <begin position="1057"/>
        <end position="1080"/>
    </location>
</feature>
<dbReference type="GO" id="GO:0006508">
    <property type="term" value="P:proteolysis"/>
    <property type="evidence" value="ECO:0007669"/>
    <property type="project" value="UniProtKB-KW"/>
</dbReference>
<keyword evidence="7" id="KW-0645">Protease</keyword>
<dbReference type="Proteomes" id="UP000241890">
    <property type="component" value="Unassembled WGS sequence"/>
</dbReference>
<dbReference type="InterPro" id="IPR004710">
    <property type="entry name" value="Bilac:Na_transpt"/>
</dbReference>
<dbReference type="InterPro" id="IPR002657">
    <property type="entry name" value="BilAc:Na_symport/Acr3"/>
</dbReference>
<dbReference type="GO" id="GO:0008508">
    <property type="term" value="F:bile acid:sodium symporter activity"/>
    <property type="evidence" value="ECO:0007669"/>
    <property type="project" value="TreeGrafter"/>
</dbReference>
<keyword evidence="12" id="KW-1185">Reference proteome</keyword>
<dbReference type="InterPro" id="IPR033121">
    <property type="entry name" value="PEPTIDASE_A1"/>
</dbReference>
<dbReference type="InterPro" id="IPR021109">
    <property type="entry name" value="Peptidase_aspartic_dom_sf"/>
</dbReference>
<gene>
    <name evidence="11" type="ORF">FCC1311_050042</name>
</gene>
<evidence type="ECO:0000256" key="7">
    <source>
        <dbReference type="RuleBase" id="RU000454"/>
    </source>
</evidence>
<dbReference type="InterPro" id="IPR043159">
    <property type="entry name" value="Lectin_gal-bd_sf"/>
</dbReference>
<evidence type="ECO:0000256" key="3">
    <source>
        <dbReference type="ARBA" id="ARBA00007447"/>
    </source>
</evidence>
<comment type="similarity">
    <text evidence="3 7">Belongs to the peptidase A1 family.</text>
</comment>
<sequence length="1099" mass="117019">MGNVSGQARDAGSGARSWADVEAAQQAAAASQRHRMVNAAIRTANGGNIVRAGPSLRRAGGVRVGASLVPGSARLDAENRALIFDVRSDVRAHASVIFAPREQDEAPFFIPSADYEVAPPLTIVPGESCQRVNLPPTATTTNLDALARGVLIRIDQDDHEDCARAQCTMLSPDLSEKEQSIITRQGRLYKLKTVFGGESGEISQECVISARKTGGGLESGLLVDLHGGIASLGEYWASVEVGNTTVRLQVDTGSSSLVLASQSGYAGGDPVACDSDRCGLNTAGTWICRNGAENDTHCCAGLAPSYCGFYLEYGGDSDYHVTSEGVLAIDTLGIANQSFGEVVFYRALRETGPWPTRVDGILGLGLPRLNCNPTCSPPAYEAVLAAHAEETWGFGMCMGDSGGKMIFGSTGEDHRLFRGSLRSVPMLSTGLFGTYYSVGLTGISVGSEKVFSGSMAPPRQAIVDSGTTLLLLEEDLWQDLVQFFQGRYCRLPGICSEETIFEQGVCLTRPPQGFPTLSFDFAGVRLDLPPSMYFIQYKETAFCLGIQPAKDRTVLGDTFMRAYYTFFDLARRRVAFARPNRQVCGAVRSENLTSKGVHAAVHSHPGMLTSTSRATEAFQFSVGAIVGIAAILGQVFISCLALAWFLVLDGESHTVAAAHIARRQLASGLVPCTKATCVQETNAGNNDPVLLDLSCGDSGDTIEKVLDAVYGVLESDAAGCPSANGDDFVDSDVDFTVANESCAAESDAVKTFVAAHCLGKETCTLDLLDAAFNFTGCSGQARSFAVHVQCSTPFDFFQIAISAVIVLIGVGMGAAIELDVLRAVINEHRFALILGVMAQFGFMPLISYIFTLVLDVDPYVAVGMIIVGSSPGGVTSNLMTYWAKGSTALSMTMSAFSTACALFMMPLLIYLYVDSALGFDGIVQIPFLSIFTTLLLVLLPGAFGVIVRAKRPVAADYLERFGSILGAIFIAIALVLGVLEDKALFSSAYGDLWIAASLLQPLGSLLGYASATFAQLPRPERRAVCLEVGVQNTTLAISVIVLSFSDRTCTLNNVLPYGLIATFMYLVNSIIITLFLRFVVAPRDPSPSQVQVDDSKLTY</sequence>
<feature type="transmembrane region" description="Helical" evidence="8">
    <location>
        <begin position="622"/>
        <end position="647"/>
    </location>
</feature>
<feature type="transmembrane region" description="Helical" evidence="8">
    <location>
        <begin position="830"/>
        <end position="853"/>
    </location>
</feature>
<evidence type="ECO:0000256" key="5">
    <source>
        <dbReference type="ARBA" id="ARBA00022989"/>
    </source>
</evidence>
<evidence type="ECO:0000256" key="1">
    <source>
        <dbReference type="ARBA" id="ARBA00004141"/>
    </source>
</evidence>
<dbReference type="GO" id="GO:0004190">
    <property type="term" value="F:aspartic-type endopeptidase activity"/>
    <property type="evidence" value="ECO:0007669"/>
    <property type="project" value="UniProtKB-KW"/>
</dbReference>
<name>A0A2R5GJE6_9STRA</name>
<keyword evidence="6 8" id="KW-0472">Membrane</keyword>
<evidence type="ECO:0000313" key="11">
    <source>
        <dbReference type="EMBL" id="GBG28783.1"/>
    </source>
</evidence>
<evidence type="ECO:0000259" key="10">
    <source>
        <dbReference type="PROSITE" id="PS51767"/>
    </source>
</evidence>
<dbReference type="Pfam" id="PF00026">
    <property type="entry name" value="Asp"/>
    <property type="match status" value="1"/>
</dbReference>
<dbReference type="InterPro" id="IPR000922">
    <property type="entry name" value="Lectin_gal-bd_dom"/>
</dbReference>
<dbReference type="GO" id="GO:0016020">
    <property type="term" value="C:membrane"/>
    <property type="evidence" value="ECO:0007669"/>
    <property type="project" value="UniProtKB-SubCell"/>
</dbReference>
<feature type="domain" description="SUEL-type lectin" evidence="9">
    <location>
        <begin position="691"/>
        <end position="791"/>
    </location>
</feature>
<keyword evidence="7" id="KW-0378">Hydrolase</keyword>
<dbReference type="PANTHER" id="PTHR10361">
    <property type="entry name" value="SODIUM-BILE ACID COTRANSPORTER"/>
    <property type="match status" value="1"/>
</dbReference>
<dbReference type="AlphaFoldDB" id="A0A2R5GJE6"/>
<feature type="transmembrane region" description="Helical" evidence="8">
    <location>
        <begin position="796"/>
        <end position="818"/>
    </location>
</feature>
<dbReference type="Gene3D" id="2.40.70.10">
    <property type="entry name" value="Acid Proteases"/>
    <property type="match status" value="2"/>
</dbReference>
<dbReference type="InterPro" id="IPR038770">
    <property type="entry name" value="Na+/solute_symporter_sf"/>
</dbReference>
<evidence type="ECO:0000256" key="2">
    <source>
        <dbReference type="ARBA" id="ARBA00006528"/>
    </source>
</evidence>
<feature type="transmembrane region" description="Helical" evidence="8">
    <location>
        <begin position="961"/>
        <end position="980"/>
    </location>
</feature>
<dbReference type="PANTHER" id="PTHR10361:SF28">
    <property type="entry name" value="P3 PROTEIN-RELATED"/>
    <property type="match status" value="1"/>
</dbReference>
<feature type="domain" description="Peptidase A1" evidence="10">
    <location>
        <begin position="235"/>
        <end position="577"/>
    </location>
</feature>
<feature type="transmembrane region" description="Helical" evidence="8">
    <location>
        <begin position="859"/>
        <end position="883"/>
    </location>
</feature>
<dbReference type="PROSITE" id="PS51767">
    <property type="entry name" value="PEPTIDASE_A1"/>
    <property type="match status" value="1"/>
</dbReference>
<comment type="subcellular location">
    <subcellularLocation>
        <location evidence="1">Membrane</location>
        <topology evidence="1">Multi-pass membrane protein</topology>
    </subcellularLocation>
</comment>
<keyword evidence="4 8" id="KW-0812">Transmembrane</keyword>
<evidence type="ECO:0000256" key="4">
    <source>
        <dbReference type="ARBA" id="ARBA00022692"/>
    </source>
</evidence>
<accession>A0A2R5GJE6</accession>
<dbReference type="PROSITE" id="PS50228">
    <property type="entry name" value="SUEL_LECTIN"/>
    <property type="match status" value="1"/>
</dbReference>
<feature type="transmembrane region" description="Helical" evidence="8">
    <location>
        <begin position="992"/>
        <end position="1011"/>
    </location>
</feature>
<reference evidence="11 12" key="1">
    <citation type="submission" date="2017-12" db="EMBL/GenBank/DDBJ databases">
        <title>Sequencing, de novo assembly and annotation of complete genome of a new Thraustochytrid species, strain FCC1311.</title>
        <authorList>
            <person name="Sedici K."/>
            <person name="Godart F."/>
            <person name="Aiese Cigliano R."/>
            <person name="Sanseverino W."/>
            <person name="Barakat M."/>
            <person name="Ortet P."/>
            <person name="Marechal E."/>
            <person name="Cagnac O."/>
            <person name="Amato A."/>
        </authorList>
    </citation>
    <scope>NUCLEOTIDE SEQUENCE [LARGE SCALE GENOMIC DNA]</scope>
</reference>
<evidence type="ECO:0000256" key="8">
    <source>
        <dbReference type="SAM" id="Phobius"/>
    </source>
</evidence>
<evidence type="ECO:0000256" key="6">
    <source>
        <dbReference type="ARBA" id="ARBA00023136"/>
    </source>
</evidence>
<dbReference type="Gene3D" id="2.60.120.740">
    <property type="match status" value="1"/>
</dbReference>
<feature type="transmembrane region" description="Helical" evidence="8">
    <location>
        <begin position="895"/>
        <end position="913"/>
    </location>
</feature>
<dbReference type="PROSITE" id="PS00141">
    <property type="entry name" value="ASP_PROTEASE"/>
    <property type="match status" value="1"/>
</dbReference>
<protein>
    <submittedName>
        <fullName evidence="11">Sodium/bile acid cotransporter</fullName>
    </submittedName>
</protein>
<dbReference type="PRINTS" id="PR00792">
    <property type="entry name" value="PEPSIN"/>
</dbReference>
<feature type="transmembrane region" description="Helical" evidence="8">
    <location>
        <begin position="925"/>
        <end position="949"/>
    </location>
</feature>
<evidence type="ECO:0000313" key="12">
    <source>
        <dbReference type="Proteomes" id="UP000241890"/>
    </source>
</evidence>
<dbReference type="Gene3D" id="1.20.1530.20">
    <property type="match status" value="1"/>
</dbReference>